<dbReference type="PIRSF" id="PIRSF008502">
    <property type="entry name" value="UCP008502"/>
    <property type="match status" value="1"/>
</dbReference>
<dbReference type="Proteomes" id="UP001216390">
    <property type="component" value="Chromosome"/>
</dbReference>
<accession>A0AAE9Y9W0</accession>
<dbReference type="KEGG" id="ima:PO878_00665"/>
<dbReference type="SUPFAM" id="SSF160379">
    <property type="entry name" value="SP0830-like"/>
    <property type="match status" value="1"/>
</dbReference>
<evidence type="ECO:0000313" key="1">
    <source>
        <dbReference type="EMBL" id="WCO67233.1"/>
    </source>
</evidence>
<reference evidence="1" key="1">
    <citation type="submission" date="2023-01" db="EMBL/GenBank/DDBJ databases">
        <title>The diversity of Class Acidimicrobiia in South China Sea sediment environments and the proposal of Iamia marina sp. nov., a novel species of the genus Iamia.</title>
        <authorList>
            <person name="He Y."/>
            <person name="Tian X."/>
        </authorList>
    </citation>
    <scope>NUCLEOTIDE SEQUENCE</scope>
    <source>
        <strain evidence="1">DSM 19957</strain>
    </source>
</reference>
<proteinExistence type="predicted"/>
<dbReference type="RefSeq" id="WP_272736755.1">
    <property type="nucleotide sequence ID" value="NZ_CP116942.1"/>
</dbReference>
<dbReference type="PANTHER" id="PTHR36439:SF1">
    <property type="entry name" value="DUF1697 DOMAIN-CONTAINING PROTEIN"/>
    <property type="match status" value="1"/>
</dbReference>
<dbReference type="EMBL" id="CP116942">
    <property type="protein sequence ID" value="WCO67233.1"/>
    <property type="molecule type" value="Genomic_DNA"/>
</dbReference>
<dbReference type="PANTHER" id="PTHR36439">
    <property type="entry name" value="BLL4334 PROTEIN"/>
    <property type="match status" value="1"/>
</dbReference>
<dbReference type="Pfam" id="PF08002">
    <property type="entry name" value="DUF1697"/>
    <property type="match status" value="1"/>
</dbReference>
<sequence>MTDYVALLRGVAPVFEGMRNADLVGVLGRAGFEDLRTVGASGNLLFRSDDRSRRRLERIAEDALHAHLGRPCTTIIRSRRQVERLLSRDPFAGHPDEAPSRWNVTFLQRAPRDPPPLPPPTRDGQAVSQHAGEVFLVVDTTTPGTSSLMAAVERTYGRETTTRTWRVVERIARTF</sequence>
<evidence type="ECO:0000313" key="2">
    <source>
        <dbReference type="Proteomes" id="UP001216390"/>
    </source>
</evidence>
<organism evidence="1 2">
    <name type="scientific">Iamia majanohamensis</name>
    <dbReference type="NCBI Taxonomy" id="467976"/>
    <lineage>
        <taxon>Bacteria</taxon>
        <taxon>Bacillati</taxon>
        <taxon>Actinomycetota</taxon>
        <taxon>Acidimicrobiia</taxon>
        <taxon>Acidimicrobiales</taxon>
        <taxon>Iamiaceae</taxon>
        <taxon>Iamia</taxon>
    </lineage>
</organism>
<dbReference type="InterPro" id="IPR012545">
    <property type="entry name" value="DUF1697"/>
</dbReference>
<keyword evidence="2" id="KW-1185">Reference proteome</keyword>
<protein>
    <submittedName>
        <fullName evidence="1">DUF1697 domain-containing protein</fullName>
    </submittedName>
</protein>
<name>A0AAE9Y9W0_9ACTN</name>
<gene>
    <name evidence="1" type="ORF">PO878_00665</name>
</gene>
<dbReference type="Gene3D" id="3.30.70.1280">
    <property type="entry name" value="SP0830-like domains"/>
    <property type="match status" value="1"/>
</dbReference>
<dbReference type="AlphaFoldDB" id="A0AAE9Y9W0"/>